<dbReference type="InterPro" id="IPR051685">
    <property type="entry name" value="Ycf3/AcsC/BcsC/TPR_MFPF"/>
</dbReference>
<dbReference type="Proteomes" id="UP000323824">
    <property type="component" value="Chromosome"/>
</dbReference>
<feature type="repeat" description="TPR" evidence="3">
    <location>
        <begin position="35"/>
        <end position="68"/>
    </location>
</feature>
<evidence type="ECO:0000313" key="4">
    <source>
        <dbReference type="EMBL" id="QEN03590.1"/>
    </source>
</evidence>
<dbReference type="SUPFAM" id="SSF48452">
    <property type="entry name" value="TPR-like"/>
    <property type="match status" value="1"/>
</dbReference>
<dbReference type="PROSITE" id="PS50005">
    <property type="entry name" value="TPR"/>
    <property type="match status" value="3"/>
</dbReference>
<dbReference type="EMBL" id="CP035807">
    <property type="protein sequence ID" value="QEN03590.1"/>
    <property type="molecule type" value="Genomic_DNA"/>
</dbReference>
<dbReference type="Pfam" id="PF13181">
    <property type="entry name" value="TPR_8"/>
    <property type="match status" value="3"/>
</dbReference>
<evidence type="ECO:0000256" key="2">
    <source>
        <dbReference type="ARBA" id="ARBA00022803"/>
    </source>
</evidence>
<evidence type="ECO:0000256" key="3">
    <source>
        <dbReference type="PROSITE-ProRule" id="PRU00339"/>
    </source>
</evidence>
<feature type="repeat" description="TPR" evidence="3">
    <location>
        <begin position="106"/>
        <end position="139"/>
    </location>
</feature>
<protein>
    <submittedName>
        <fullName evidence="4">Tetratricopeptide repeat protein</fullName>
    </submittedName>
</protein>
<dbReference type="SMART" id="SM00028">
    <property type="entry name" value="TPR"/>
    <property type="match status" value="4"/>
</dbReference>
<sequence>MLENQLKKAINEYNKGLYSEVISTLLLSDYSDEDFIVYYYLGLCYIKIGDYEGGKESLEHYIELDDNLLRVFQGRMLLAFASIQLEDYKEAQLHLDKLLDSGYESAKLYSLLGFIYYKKKMMAKSVKYYRLAISIDPENANALNSLGYILADYKDDLKEAETLCRRALSINVDNPAYLDSLGWVCLKNNKFSASQSFFNRALMLSPKNDVITKHIKELEKVGPKL</sequence>
<dbReference type="AlphaFoldDB" id="A0A5C1Q955"/>
<dbReference type="RefSeq" id="WP_149566848.1">
    <property type="nucleotide sequence ID" value="NZ_CP035807.1"/>
</dbReference>
<dbReference type="InterPro" id="IPR019734">
    <property type="entry name" value="TPR_rpt"/>
</dbReference>
<organism evidence="4 5">
    <name type="scientific">Thiospirochaeta perfilievii</name>
    <dbReference type="NCBI Taxonomy" id="252967"/>
    <lineage>
        <taxon>Bacteria</taxon>
        <taxon>Pseudomonadati</taxon>
        <taxon>Spirochaetota</taxon>
        <taxon>Spirochaetia</taxon>
        <taxon>Spirochaetales</taxon>
        <taxon>Spirochaetaceae</taxon>
        <taxon>Thiospirochaeta</taxon>
    </lineage>
</organism>
<evidence type="ECO:0000256" key="1">
    <source>
        <dbReference type="ARBA" id="ARBA00022737"/>
    </source>
</evidence>
<keyword evidence="5" id="KW-1185">Reference proteome</keyword>
<dbReference type="PANTHER" id="PTHR44943:SF8">
    <property type="entry name" value="TPR REPEAT-CONTAINING PROTEIN MJ0263"/>
    <property type="match status" value="1"/>
</dbReference>
<dbReference type="PANTHER" id="PTHR44943">
    <property type="entry name" value="CELLULOSE SYNTHASE OPERON PROTEIN C"/>
    <property type="match status" value="1"/>
</dbReference>
<gene>
    <name evidence="4" type="ORF">EW093_02380</name>
</gene>
<keyword evidence="2 3" id="KW-0802">TPR repeat</keyword>
<proteinExistence type="predicted"/>
<dbReference type="OrthoDB" id="9766710at2"/>
<feature type="repeat" description="TPR" evidence="3">
    <location>
        <begin position="175"/>
        <end position="208"/>
    </location>
</feature>
<accession>A0A5C1Q955</accession>
<dbReference type="KEGG" id="sper:EW093_02380"/>
<evidence type="ECO:0000313" key="5">
    <source>
        <dbReference type="Proteomes" id="UP000323824"/>
    </source>
</evidence>
<keyword evidence="1" id="KW-0677">Repeat</keyword>
<dbReference type="Gene3D" id="1.25.40.10">
    <property type="entry name" value="Tetratricopeptide repeat domain"/>
    <property type="match status" value="2"/>
</dbReference>
<reference evidence="4 5" key="1">
    <citation type="submission" date="2019-02" db="EMBL/GenBank/DDBJ databases">
        <authorList>
            <person name="Fomenkov A."/>
            <person name="Dubinina G."/>
            <person name="Grabovich M."/>
            <person name="Vincze T."/>
            <person name="Roberts R.J."/>
        </authorList>
    </citation>
    <scope>NUCLEOTIDE SEQUENCE [LARGE SCALE GENOMIC DNA]</scope>
    <source>
        <strain evidence="4 5">P</strain>
    </source>
</reference>
<reference evidence="4 5" key="2">
    <citation type="submission" date="2019-09" db="EMBL/GenBank/DDBJ databases">
        <title>Complete Genome Sequence and Methylome Analysis of free living Spirochaetas.</title>
        <authorList>
            <person name="Leshcheva N."/>
            <person name="Mikheeva N."/>
        </authorList>
    </citation>
    <scope>NUCLEOTIDE SEQUENCE [LARGE SCALE GENOMIC DNA]</scope>
    <source>
        <strain evidence="4 5">P</strain>
    </source>
</reference>
<dbReference type="InterPro" id="IPR011990">
    <property type="entry name" value="TPR-like_helical_dom_sf"/>
</dbReference>
<name>A0A5C1Q955_9SPIO</name>